<dbReference type="EMBL" id="RWJN01000157">
    <property type="protein sequence ID" value="TCD65933.1"/>
    <property type="molecule type" value="Genomic_DNA"/>
</dbReference>
<dbReference type="PROSITE" id="PS50181">
    <property type="entry name" value="FBOX"/>
    <property type="match status" value="1"/>
</dbReference>
<reference evidence="2 3" key="1">
    <citation type="submission" date="2018-11" db="EMBL/GenBank/DDBJ databases">
        <title>Genome assembly of Steccherinum ochraceum LE-BIN_3174, the white-rot fungus of the Steccherinaceae family (The Residual Polyporoid clade, Polyporales, Basidiomycota).</title>
        <authorList>
            <person name="Fedorova T.V."/>
            <person name="Glazunova O.A."/>
            <person name="Landesman E.O."/>
            <person name="Moiseenko K.V."/>
            <person name="Psurtseva N.V."/>
            <person name="Savinova O.S."/>
            <person name="Shakhova N.V."/>
            <person name="Tyazhelova T.V."/>
            <person name="Vasina D.V."/>
        </authorList>
    </citation>
    <scope>NUCLEOTIDE SEQUENCE [LARGE SCALE GENOMIC DNA]</scope>
    <source>
        <strain evidence="2 3">LE-BIN_3174</strain>
    </source>
</reference>
<evidence type="ECO:0000313" key="2">
    <source>
        <dbReference type="EMBL" id="TCD65933.1"/>
    </source>
</evidence>
<comment type="caution">
    <text evidence="2">The sequence shown here is derived from an EMBL/GenBank/DDBJ whole genome shotgun (WGS) entry which is preliminary data.</text>
</comment>
<dbReference type="InterPro" id="IPR001810">
    <property type="entry name" value="F-box_dom"/>
</dbReference>
<dbReference type="OrthoDB" id="2877409at2759"/>
<dbReference type="SUPFAM" id="SSF81383">
    <property type="entry name" value="F-box domain"/>
    <property type="match status" value="1"/>
</dbReference>
<dbReference type="Pfam" id="PF00646">
    <property type="entry name" value="F-box"/>
    <property type="match status" value="1"/>
</dbReference>
<dbReference type="InterPro" id="IPR036047">
    <property type="entry name" value="F-box-like_dom_sf"/>
</dbReference>
<protein>
    <recommendedName>
        <fullName evidence="1">F-box domain-containing protein</fullName>
    </recommendedName>
</protein>
<gene>
    <name evidence="2" type="ORF">EIP91_002001</name>
</gene>
<dbReference type="AlphaFoldDB" id="A0A4R0RGP0"/>
<evidence type="ECO:0000313" key="3">
    <source>
        <dbReference type="Proteomes" id="UP000292702"/>
    </source>
</evidence>
<keyword evidence="3" id="KW-1185">Reference proteome</keyword>
<proteinExistence type="predicted"/>
<evidence type="ECO:0000259" key="1">
    <source>
        <dbReference type="PROSITE" id="PS50181"/>
    </source>
</evidence>
<name>A0A4R0RGP0_9APHY</name>
<sequence length="579" mass="65223">MLNPAQLSLGGECHTLVRTQDQPEVVEYQKEICQTVNGERLDPNLIGRVVADAAKDDRHVSQAHAARYWRQLASTGLLAVANCWHTHWAALLATSHHSQLRGPQHSYEKMSSPHHTTGIMGPVNRLPCELLDMVVNHMDKRDLVACTLISRSWRLSAHPLLFQTLAIYDDSDPHADSQSSPRADSGCCDTAHNIKAFLTLLTTESASTIIPFVKRLSLQGCYGYELCTTDIDRMVARLPALESLSFCEMMLCPSIGPLDLSCRSKPLPLKRLGLYNVSIQRPSSMEDFDQPAQPPVNYRCAFMELLGLFGCISTLHLDEVEVVSHRWPSWTRYDYWRTPRLAIEATSSYPNTLRIPKLVTSAGDVLSHLDVLALLKYSHALDDLHELEIQDSETSYNLLFPVIGSTLRNLNLALDRFPEQLEDDVRSLPHFVLSNLTSLHITVPVFKYSSDEDDSEEIRARGAFASSHVLSILSMVHTAIERFQITFEFAAGQNQFLSSYIQPFNWTVIDQTLSTKFKKLRSLDIIFADSGESMNSEPEIGAAPNTKLDLKILVRIRSKLKALNEKRLVMFYSSARWED</sequence>
<feature type="domain" description="F-box" evidence="1">
    <location>
        <begin position="120"/>
        <end position="165"/>
    </location>
</feature>
<accession>A0A4R0RGP0</accession>
<organism evidence="2 3">
    <name type="scientific">Steccherinum ochraceum</name>
    <dbReference type="NCBI Taxonomy" id="92696"/>
    <lineage>
        <taxon>Eukaryota</taxon>
        <taxon>Fungi</taxon>
        <taxon>Dikarya</taxon>
        <taxon>Basidiomycota</taxon>
        <taxon>Agaricomycotina</taxon>
        <taxon>Agaricomycetes</taxon>
        <taxon>Polyporales</taxon>
        <taxon>Steccherinaceae</taxon>
        <taxon>Steccherinum</taxon>
    </lineage>
</organism>
<dbReference type="Proteomes" id="UP000292702">
    <property type="component" value="Unassembled WGS sequence"/>
</dbReference>